<reference evidence="6" key="1">
    <citation type="submission" date="2017-04" db="EMBL/GenBank/DDBJ databases">
        <title>Function of individual gut microbiota members based on whole genome sequencing of pure cultures obtained from chicken caecum.</title>
        <authorList>
            <person name="Medvecky M."/>
            <person name="Cejkova D."/>
            <person name="Polansky O."/>
            <person name="Karasova D."/>
            <person name="Kubasova T."/>
            <person name="Cizek A."/>
            <person name="Rychlik I."/>
        </authorList>
    </citation>
    <scope>NUCLEOTIDE SEQUENCE [LARGE SCALE GENOMIC DNA]</scope>
    <source>
        <strain evidence="6">An109</strain>
    </source>
</reference>
<dbReference type="InterPro" id="IPR037018">
    <property type="entry name" value="GH65_N"/>
</dbReference>
<reference evidence="4" key="3">
    <citation type="submission" date="2023-08" db="EMBL/GenBank/DDBJ databases">
        <title>Mucin Metabolism Genes Underlie the Key Renovations of Bacteroides xylanisolvens Genomes in Captive Great Apes.</title>
        <authorList>
            <person name="Nishida A.H."/>
        </authorList>
    </citation>
    <scope>NUCLEOTIDE SEQUENCE</scope>
    <source>
        <strain evidence="4">P13.H9</strain>
    </source>
</reference>
<dbReference type="EMBL" id="NFLW01000025">
    <property type="protein sequence ID" value="OUQ66828.1"/>
    <property type="molecule type" value="Genomic_DNA"/>
</dbReference>
<accession>A0A1Y4VG98</accession>
<dbReference type="InterPro" id="IPR005196">
    <property type="entry name" value="Glyco_hydro_65_N"/>
</dbReference>
<dbReference type="Pfam" id="PF03632">
    <property type="entry name" value="Glyco_hydro_65m"/>
    <property type="match status" value="1"/>
</dbReference>
<keyword evidence="1" id="KW-0732">Signal</keyword>
<dbReference type="RefSeq" id="WP_008025171.1">
    <property type="nucleotide sequence ID" value="NZ_JAIWWH010000018.1"/>
</dbReference>
<feature type="signal peptide" evidence="1">
    <location>
        <begin position="1"/>
        <end position="21"/>
    </location>
</feature>
<dbReference type="Gene3D" id="2.70.98.40">
    <property type="entry name" value="Glycoside hydrolase, family 65, N-terminal domain"/>
    <property type="match status" value="1"/>
</dbReference>
<dbReference type="GO" id="GO:0005975">
    <property type="term" value="P:carbohydrate metabolic process"/>
    <property type="evidence" value="ECO:0007669"/>
    <property type="project" value="InterPro"/>
</dbReference>
<name>A0A1Y4VG98_9BACE</name>
<evidence type="ECO:0000259" key="2">
    <source>
        <dbReference type="Pfam" id="PF03632"/>
    </source>
</evidence>
<evidence type="ECO:0000256" key="1">
    <source>
        <dbReference type="SAM" id="SignalP"/>
    </source>
</evidence>
<dbReference type="AlphaFoldDB" id="A0A1Y4VG98"/>
<gene>
    <name evidence="5" type="ORF">B5E52_13215</name>
    <name evidence="4" type="ORF">LD004_05360</name>
</gene>
<dbReference type="PANTHER" id="PTHR11051">
    <property type="entry name" value="GLYCOSYL HYDROLASE-RELATED"/>
    <property type="match status" value="1"/>
</dbReference>
<organism evidence="5 6">
    <name type="scientific">Bacteroides xylanisolvens</name>
    <dbReference type="NCBI Taxonomy" id="371601"/>
    <lineage>
        <taxon>Bacteria</taxon>
        <taxon>Pseudomonadati</taxon>
        <taxon>Bacteroidota</taxon>
        <taxon>Bacteroidia</taxon>
        <taxon>Bacteroidales</taxon>
        <taxon>Bacteroidaceae</taxon>
        <taxon>Bacteroides</taxon>
    </lineage>
</organism>
<evidence type="ECO:0000313" key="5">
    <source>
        <dbReference type="EMBL" id="OUQ66828.1"/>
    </source>
</evidence>
<dbReference type="InterPro" id="IPR005195">
    <property type="entry name" value="Glyco_hydro_65_M"/>
</dbReference>
<dbReference type="SUPFAM" id="SSF48208">
    <property type="entry name" value="Six-hairpin glycosidases"/>
    <property type="match status" value="1"/>
</dbReference>
<feature type="domain" description="Glycoside hydrolase family 65 central catalytic" evidence="2">
    <location>
        <begin position="310"/>
        <end position="537"/>
    </location>
</feature>
<protein>
    <submittedName>
        <fullName evidence="4">Glycoside hydrolase family 65 protein</fullName>
    </submittedName>
    <submittedName>
        <fullName evidence="5">Glycosyl hydrolase family 65</fullName>
    </submittedName>
</protein>
<proteinExistence type="predicted"/>
<evidence type="ECO:0000313" key="4">
    <source>
        <dbReference type="EMBL" id="MCA4703041.1"/>
    </source>
</evidence>
<feature type="chain" id="PRO_5010995739" evidence="1">
    <location>
        <begin position="22"/>
        <end position="683"/>
    </location>
</feature>
<feature type="domain" description="Glycoside hydrolase family 65 N-terminal" evidence="3">
    <location>
        <begin position="41"/>
        <end position="253"/>
    </location>
</feature>
<keyword evidence="5" id="KW-0378">Hydrolase</keyword>
<dbReference type="Proteomes" id="UP000196036">
    <property type="component" value="Unassembled WGS sequence"/>
</dbReference>
<dbReference type="PANTHER" id="PTHR11051:SF8">
    <property type="entry name" value="PROTEIN-GLUCOSYLGALACTOSYLHYDROXYLYSINE GLUCOSIDASE"/>
    <property type="match status" value="1"/>
</dbReference>
<dbReference type="Gene3D" id="1.50.10.10">
    <property type="match status" value="1"/>
</dbReference>
<dbReference type="InterPro" id="IPR012341">
    <property type="entry name" value="6hp_glycosidase-like_sf"/>
</dbReference>
<dbReference type="GO" id="GO:0004553">
    <property type="term" value="F:hydrolase activity, hydrolyzing O-glycosyl compounds"/>
    <property type="evidence" value="ECO:0007669"/>
    <property type="project" value="TreeGrafter"/>
</dbReference>
<evidence type="ECO:0000259" key="3">
    <source>
        <dbReference type="Pfam" id="PF03636"/>
    </source>
</evidence>
<dbReference type="Pfam" id="PF03636">
    <property type="entry name" value="Glyco_hydro_65N"/>
    <property type="match status" value="1"/>
</dbReference>
<dbReference type="InterPro" id="IPR008928">
    <property type="entry name" value="6-hairpin_glycosidase_sf"/>
</dbReference>
<dbReference type="EMBL" id="JAIWYE010000012">
    <property type="protein sequence ID" value="MCA4703041.1"/>
    <property type="molecule type" value="Genomic_DNA"/>
</dbReference>
<dbReference type="Proteomes" id="UP001198461">
    <property type="component" value="Unassembled WGS sequence"/>
</dbReference>
<sequence>MKKIYIALLLAFYGQSVSMFAQDVWKITADSIKLDNYYGITVANGMVGLVSSPEPLKLSQIVLGETYDVYGRGRVKNFLHGMNMMDVELRIDGTLVTFAKISNFSQTLDMRRGIFGGMFDYKSCVHVEYEYTALRHLPYSCLLSVTVIPHEDVELSVANVLSTHESLRESQESFHRVFNGKIPIDLSTSIAKSPTGKVELGSCAVFLFADSLLRPEIQHRMVRGVGIHTQEFCIHLQKGKPYRFSLVGTILSSTRNVDVRNEVERLTVYAAIEGEKVLWRKHLLAWDKLWESDICIEGDQQAQQDVHNMLYHVYAFLREGSGLSCSPMGLSGLGYNGHVFWDADSWVFPAVLLMHPELAKSMVEYRYRCLDAARHNAFIHGYRGAMYPWESADTGNENTQINSMYGAFEHHITGDVAIAVWQYYCVTQDLDWLREKGYPMLEAIATYWVSRSEQNEQGEYEIRNVIGADEWNVNALGGKNVNNNAYTNGVAKTSLEVACKAARLLELKPEPIWETVARKLLFSCMPNGVTAEHDTYKGEKTKQADVCLLAFPLRIITDKAQIKKDLEYYLQTVPKKKTPAMSKSVYSILYARLGDRERAFYYFEDSYLPNLNPPFRVVAEFDGGTNPYFITGAGGTLQTILFGFGGLDITDKGIIAGKGLLPSTWKSLMLKGIGKDKKTYLVK</sequence>
<reference evidence="5" key="2">
    <citation type="journal article" date="2018" name="BMC Genomics">
        <title>Whole genome sequencing and function prediction of 133 gut anaerobes isolated from chicken caecum in pure cultures.</title>
        <authorList>
            <person name="Medvecky M."/>
            <person name="Cejkova D."/>
            <person name="Polansky O."/>
            <person name="Karasova D."/>
            <person name="Kubasova T."/>
            <person name="Cizek A."/>
            <person name="Rychlik I."/>
        </authorList>
    </citation>
    <scope>NUCLEOTIDE SEQUENCE</scope>
    <source>
        <strain evidence="5">An109</strain>
    </source>
</reference>
<evidence type="ECO:0000313" key="6">
    <source>
        <dbReference type="Proteomes" id="UP000196036"/>
    </source>
</evidence>
<comment type="caution">
    <text evidence="5">The sequence shown here is derived from an EMBL/GenBank/DDBJ whole genome shotgun (WGS) entry which is preliminary data.</text>
</comment>